<feature type="region of interest" description="Disordered" evidence="9">
    <location>
        <begin position="345"/>
        <end position="376"/>
    </location>
</feature>
<feature type="compositionally biased region" description="Low complexity" evidence="9">
    <location>
        <begin position="345"/>
        <end position="358"/>
    </location>
</feature>
<feature type="compositionally biased region" description="Pro residues" evidence="9">
    <location>
        <begin position="41"/>
        <end position="54"/>
    </location>
</feature>
<dbReference type="Gene3D" id="3.10.170.10">
    <property type="match status" value="1"/>
</dbReference>
<evidence type="ECO:0000313" key="12">
    <source>
        <dbReference type="EMBL" id="SES29204.1"/>
    </source>
</evidence>
<dbReference type="RefSeq" id="WP_245735782.1">
    <property type="nucleotide sequence ID" value="NZ_FOHB01000004.1"/>
</dbReference>
<keyword evidence="5 8" id="KW-0862">Zinc</keyword>
<dbReference type="InterPro" id="IPR023612">
    <property type="entry name" value="Peptidase_M4"/>
</dbReference>
<evidence type="ECO:0000259" key="10">
    <source>
        <dbReference type="Pfam" id="PF01447"/>
    </source>
</evidence>
<evidence type="ECO:0000313" key="13">
    <source>
        <dbReference type="Proteomes" id="UP000199019"/>
    </source>
</evidence>
<dbReference type="PRINTS" id="PR00730">
    <property type="entry name" value="THERMOLYSIN"/>
</dbReference>
<evidence type="ECO:0000256" key="6">
    <source>
        <dbReference type="ARBA" id="ARBA00023049"/>
    </source>
</evidence>
<dbReference type="STRING" id="587636.SAMN05216199_2797"/>
<comment type="subcellular location">
    <subcellularLocation>
        <location evidence="8">Secreted</location>
    </subcellularLocation>
</comment>
<dbReference type="InterPro" id="IPR049457">
    <property type="entry name" value="Emfourin"/>
</dbReference>
<dbReference type="Gene3D" id="1.10.390.10">
    <property type="entry name" value="Neutral Protease Domain 2"/>
    <property type="match status" value="1"/>
</dbReference>
<keyword evidence="8" id="KW-0964">Secreted</keyword>
<feature type="domain" description="Peptidase M4" evidence="10">
    <location>
        <begin position="85"/>
        <end position="168"/>
    </location>
</feature>
<keyword evidence="4 8" id="KW-0378">Hydrolase</keyword>
<evidence type="ECO:0000256" key="7">
    <source>
        <dbReference type="PIRSR" id="PIRSR623612-1"/>
    </source>
</evidence>
<evidence type="ECO:0000256" key="3">
    <source>
        <dbReference type="ARBA" id="ARBA00022723"/>
    </source>
</evidence>
<dbReference type="InterPro" id="IPR052759">
    <property type="entry name" value="Metalloprotease_M4"/>
</dbReference>
<evidence type="ECO:0000256" key="9">
    <source>
        <dbReference type="SAM" id="MobiDB-lite"/>
    </source>
</evidence>
<organism evidence="12 13">
    <name type="scientific">Pedococcus cremeus</name>
    <dbReference type="NCBI Taxonomy" id="587636"/>
    <lineage>
        <taxon>Bacteria</taxon>
        <taxon>Bacillati</taxon>
        <taxon>Actinomycetota</taxon>
        <taxon>Actinomycetes</taxon>
        <taxon>Micrococcales</taxon>
        <taxon>Intrasporangiaceae</taxon>
        <taxon>Pedococcus</taxon>
    </lineage>
</organism>
<gene>
    <name evidence="12" type="ORF">SAMN05216199_2797</name>
</gene>
<dbReference type="Pfam" id="PF01447">
    <property type="entry name" value="Peptidase_M4"/>
    <property type="match status" value="1"/>
</dbReference>
<keyword evidence="2 8" id="KW-0645">Protease</keyword>
<dbReference type="Pfam" id="PF20242">
    <property type="entry name" value="Emfourin"/>
    <property type="match status" value="1"/>
</dbReference>
<dbReference type="PANTHER" id="PTHR43579">
    <property type="match status" value="1"/>
</dbReference>
<dbReference type="GO" id="GO:0004222">
    <property type="term" value="F:metalloendopeptidase activity"/>
    <property type="evidence" value="ECO:0007669"/>
    <property type="project" value="UniProtKB-UniRule"/>
</dbReference>
<comment type="function">
    <text evidence="8">Extracellular zinc metalloprotease.</text>
</comment>
<dbReference type="EC" id="3.4.24.-" evidence="8"/>
<sequence>MLQAIAESSDPVAADRAVRALERDASLRERRRGRSEAAPAPTLPPASRPAPGTPDSPQRVVSDAGKAEKLPGRVVRREGEPATGDAAADEAYDGLGATWELYATAYGRNSLDGRGLPLLASVHYGTDYDNAFWDGTQMVFGDGDGRYFQRFTASLDVIGHELTHGVTELTAGLTYRGQPGALNESISDVFGSLVRQRLLGQRADQADWLIGADLLTDAVHGVALRSLAAPGTAYDDPVLGKDPQPAHMDAFVQTADDNGGVHINSGIPNHAFYLAATAVGGYAWERVGRTWYAVLTGPGISADCDFATFARLTVDAARAQEGESSSLAEAVQSAWEQVGVLQAGSSAAPAPIAPSGQEPTGGEGSPGGEGAPGRGTEVLVRRTGGFAGLTRERSVRLEELPGDDADQWTHLLATRRLSAFSNGPIHPDAYCYEVRCDAPPTRVSMPEPRLPEEVRGLLERTLASGD</sequence>
<feature type="active site" evidence="7">
    <location>
        <position position="161"/>
    </location>
</feature>
<dbReference type="InterPro" id="IPR013856">
    <property type="entry name" value="Peptidase_M4_domain"/>
</dbReference>
<feature type="compositionally biased region" description="Gly residues" evidence="9">
    <location>
        <begin position="359"/>
        <end position="373"/>
    </location>
</feature>
<feature type="active site" description="Proton donor" evidence="7">
    <location>
        <position position="262"/>
    </location>
</feature>
<dbReference type="Proteomes" id="UP000199019">
    <property type="component" value="Unassembled WGS sequence"/>
</dbReference>
<evidence type="ECO:0000256" key="8">
    <source>
        <dbReference type="RuleBase" id="RU366073"/>
    </source>
</evidence>
<dbReference type="InterPro" id="IPR027268">
    <property type="entry name" value="Peptidase_M4/M1_CTD_sf"/>
</dbReference>
<evidence type="ECO:0000256" key="1">
    <source>
        <dbReference type="ARBA" id="ARBA00009388"/>
    </source>
</evidence>
<name>A0A1H9W5Z5_9MICO</name>
<feature type="compositionally biased region" description="Basic and acidic residues" evidence="9">
    <location>
        <begin position="65"/>
        <end position="80"/>
    </location>
</feature>
<comment type="cofactor">
    <cofactor evidence="8">
        <name>Zn(2+)</name>
        <dbReference type="ChEBI" id="CHEBI:29105"/>
    </cofactor>
</comment>
<proteinExistence type="inferred from homology"/>
<dbReference type="GO" id="GO:0005576">
    <property type="term" value="C:extracellular region"/>
    <property type="evidence" value="ECO:0007669"/>
    <property type="project" value="UniProtKB-SubCell"/>
</dbReference>
<reference evidence="13" key="1">
    <citation type="submission" date="2016-10" db="EMBL/GenBank/DDBJ databases">
        <authorList>
            <person name="Varghese N."/>
            <person name="Submissions S."/>
        </authorList>
    </citation>
    <scope>NUCLEOTIDE SEQUENCE [LARGE SCALE GENOMIC DNA]</scope>
    <source>
        <strain evidence="13">CGMCC 1.6963</strain>
    </source>
</reference>
<dbReference type="AlphaFoldDB" id="A0A1H9W5Z5"/>
<dbReference type="SUPFAM" id="SSF55486">
    <property type="entry name" value="Metalloproteases ('zincins'), catalytic domain"/>
    <property type="match status" value="1"/>
</dbReference>
<keyword evidence="3" id="KW-0479">Metal-binding</keyword>
<comment type="similarity">
    <text evidence="1 8">Belongs to the peptidase M4 family.</text>
</comment>
<dbReference type="GO" id="GO:0006508">
    <property type="term" value="P:proteolysis"/>
    <property type="evidence" value="ECO:0007669"/>
    <property type="project" value="UniProtKB-KW"/>
</dbReference>
<feature type="region of interest" description="Disordered" evidence="9">
    <location>
        <begin position="1"/>
        <end position="87"/>
    </location>
</feature>
<protein>
    <recommendedName>
        <fullName evidence="8">Neutral metalloproteinase</fullName>
        <ecNumber evidence="8">3.4.24.-</ecNumber>
    </recommendedName>
</protein>
<feature type="domain" description="Peptidase M4 C-terminal" evidence="11">
    <location>
        <begin position="171"/>
        <end position="340"/>
    </location>
</feature>
<evidence type="ECO:0000259" key="11">
    <source>
        <dbReference type="Pfam" id="PF02868"/>
    </source>
</evidence>
<keyword evidence="13" id="KW-1185">Reference proteome</keyword>
<keyword evidence="6 8" id="KW-0482">Metalloprotease</keyword>
<dbReference type="InterPro" id="IPR001570">
    <property type="entry name" value="Peptidase_M4_C_domain"/>
</dbReference>
<dbReference type="PANTHER" id="PTHR43579:SF1">
    <property type="entry name" value="NEUTRAL METALLOPROTEINASE"/>
    <property type="match status" value="1"/>
</dbReference>
<evidence type="ECO:0000256" key="4">
    <source>
        <dbReference type="ARBA" id="ARBA00022801"/>
    </source>
</evidence>
<dbReference type="EMBL" id="FOHB01000004">
    <property type="protein sequence ID" value="SES29204.1"/>
    <property type="molecule type" value="Genomic_DNA"/>
</dbReference>
<dbReference type="Pfam" id="PF02868">
    <property type="entry name" value="Peptidase_M4_C"/>
    <property type="match status" value="1"/>
</dbReference>
<dbReference type="CDD" id="cd09597">
    <property type="entry name" value="M4_TLP"/>
    <property type="match status" value="1"/>
</dbReference>
<accession>A0A1H9W5Z5</accession>
<dbReference type="GO" id="GO:0046872">
    <property type="term" value="F:metal ion binding"/>
    <property type="evidence" value="ECO:0007669"/>
    <property type="project" value="UniProtKB-UniRule"/>
</dbReference>
<evidence type="ECO:0000256" key="5">
    <source>
        <dbReference type="ARBA" id="ARBA00022833"/>
    </source>
</evidence>
<evidence type="ECO:0000256" key="2">
    <source>
        <dbReference type="ARBA" id="ARBA00022670"/>
    </source>
</evidence>
<feature type="compositionally biased region" description="Basic and acidic residues" evidence="9">
    <location>
        <begin position="16"/>
        <end position="28"/>
    </location>
</feature>